<keyword evidence="3" id="KW-1185">Reference proteome</keyword>
<gene>
    <name evidence="2" type="ORF">ANTHELSMS3_01606</name>
</gene>
<dbReference type="KEGG" id="aht:ANTHELSMS3_01606"/>
<dbReference type="Gene3D" id="3.30.870.10">
    <property type="entry name" value="Endonuclease Chain A"/>
    <property type="match status" value="1"/>
</dbReference>
<dbReference type="SUPFAM" id="SSF56024">
    <property type="entry name" value="Phospholipase D/nuclease"/>
    <property type="match status" value="1"/>
</dbReference>
<name>A0A222E2V6_9RHOB</name>
<protein>
    <submittedName>
        <fullName evidence="2">PLD-like domain protein</fullName>
    </submittedName>
</protein>
<reference evidence="2 3" key="1">
    <citation type="submission" date="2017-07" db="EMBL/GenBank/DDBJ databases">
        <title>Genome Sequence of Antarctobacter heliothermus Strain SMS3 Isolated from a culture of the Diatom Skeletonema marinoi.</title>
        <authorList>
            <person name="Topel M."/>
            <person name="Pinder M.I.M."/>
            <person name="Johansson O.N."/>
            <person name="Kourtchenko O."/>
            <person name="Godhe A."/>
            <person name="Clarke A.K."/>
        </authorList>
    </citation>
    <scope>NUCLEOTIDE SEQUENCE [LARGE SCALE GENOMIC DNA]</scope>
    <source>
        <strain evidence="2 3">SMS3</strain>
    </source>
</reference>
<evidence type="ECO:0000313" key="3">
    <source>
        <dbReference type="Proteomes" id="UP000203589"/>
    </source>
</evidence>
<dbReference type="AlphaFoldDB" id="A0A222E2V6"/>
<sequence>MTTRALLSAKDTAAALERLAATAKGELLLCLPHLSPTAPLITSDLRDGGLETWGDLLALLSRRGIDLRLLIADTDPLLSPDRHRAAWSHASGFADVVQGEAQLVCATHGQRATGLRARSLRRRLAPALAALRAEDPARLTPVQRALLSTGPIPRPADISQSFAVADGLGAVIGGPDLGTDGPAGLALAVEDADFCGALRGQFADTWADAHSSGAPSLAARIAPVACPARPQSREDLRLLRTLSRPQRGLGPRPFADDIEATLSRLLGSARRRVLIRTAAFRHDGLAQALAEAATPSGPDVTLLLPPATTGTWDDARASALQATNLHLLQSAFGDRLTIHADPTACERATLCLFDDVTLLGSATLTRRACRWNTEAMVLARDPDLTQALHAYVSAALTGGKTLETATPRYSRSWLPDDLF</sequence>
<dbReference type="OrthoDB" id="8828485at2"/>
<proteinExistence type="predicted"/>
<dbReference type="Proteomes" id="UP000203589">
    <property type="component" value="Chromosome"/>
</dbReference>
<evidence type="ECO:0000259" key="1">
    <source>
        <dbReference type="Pfam" id="PF13091"/>
    </source>
</evidence>
<organism evidence="2 3">
    <name type="scientific">Antarctobacter heliothermus</name>
    <dbReference type="NCBI Taxonomy" id="74033"/>
    <lineage>
        <taxon>Bacteria</taxon>
        <taxon>Pseudomonadati</taxon>
        <taxon>Pseudomonadota</taxon>
        <taxon>Alphaproteobacteria</taxon>
        <taxon>Rhodobacterales</taxon>
        <taxon>Roseobacteraceae</taxon>
        <taxon>Antarctobacter</taxon>
    </lineage>
</organism>
<dbReference type="RefSeq" id="WP_094034400.1">
    <property type="nucleotide sequence ID" value="NZ_CP022540.1"/>
</dbReference>
<evidence type="ECO:0000313" key="2">
    <source>
        <dbReference type="EMBL" id="ASP20301.1"/>
    </source>
</evidence>
<dbReference type="EMBL" id="CP022540">
    <property type="protein sequence ID" value="ASP20301.1"/>
    <property type="molecule type" value="Genomic_DNA"/>
</dbReference>
<accession>A0A222E2V6</accession>
<feature type="domain" description="Phospholipase D-like" evidence="1">
    <location>
        <begin position="263"/>
        <end position="392"/>
    </location>
</feature>
<dbReference type="InterPro" id="IPR025202">
    <property type="entry name" value="PLD-like_dom"/>
</dbReference>
<dbReference type="Pfam" id="PF13091">
    <property type="entry name" value="PLDc_2"/>
    <property type="match status" value="1"/>
</dbReference>